<proteinExistence type="predicted"/>
<gene>
    <name evidence="1" type="ORF">PCAMFM013_S002g000927</name>
</gene>
<evidence type="ECO:0000313" key="1">
    <source>
        <dbReference type="EMBL" id="CRL19057.1"/>
    </source>
</evidence>
<organism evidence="1 2">
    <name type="scientific">Penicillium camemberti (strain FM 013)</name>
    <dbReference type="NCBI Taxonomy" id="1429867"/>
    <lineage>
        <taxon>Eukaryota</taxon>
        <taxon>Fungi</taxon>
        <taxon>Dikarya</taxon>
        <taxon>Ascomycota</taxon>
        <taxon>Pezizomycotina</taxon>
        <taxon>Eurotiomycetes</taxon>
        <taxon>Eurotiomycetidae</taxon>
        <taxon>Eurotiales</taxon>
        <taxon>Aspergillaceae</taxon>
        <taxon>Penicillium</taxon>
    </lineage>
</organism>
<keyword evidence="2" id="KW-1185">Reference proteome</keyword>
<sequence>MNGTRDTRYRLFFNPSIATPIGPAIPSGGSIVQI</sequence>
<dbReference type="Proteomes" id="UP000053732">
    <property type="component" value="Unassembled WGS sequence"/>
</dbReference>
<name>A0A0G4NY84_PENC3</name>
<dbReference type="AlphaFoldDB" id="A0A0G4NY84"/>
<evidence type="ECO:0000313" key="2">
    <source>
        <dbReference type="Proteomes" id="UP000053732"/>
    </source>
</evidence>
<accession>A0A0G4NY84</accession>
<reference evidence="1 2" key="1">
    <citation type="journal article" date="2014" name="Nat. Commun.">
        <title>Multiple recent horizontal transfers of a large genomic region in cheese making fungi.</title>
        <authorList>
            <person name="Cheeseman K."/>
            <person name="Ropars J."/>
            <person name="Renault P."/>
            <person name="Dupont J."/>
            <person name="Gouzy J."/>
            <person name="Branca A."/>
            <person name="Abraham A.L."/>
            <person name="Ceppi M."/>
            <person name="Conseiller E."/>
            <person name="Debuchy R."/>
            <person name="Malagnac F."/>
            <person name="Goarin A."/>
            <person name="Silar P."/>
            <person name="Lacoste S."/>
            <person name="Sallet E."/>
            <person name="Bensimon A."/>
            <person name="Giraud T."/>
            <person name="Brygoo Y."/>
        </authorList>
    </citation>
    <scope>NUCLEOTIDE SEQUENCE [LARGE SCALE GENOMIC DNA]</scope>
    <source>
        <strain evidence="2">FM 013</strain>
    </source>
</reference>
<protein>
    <submittedName>
        <fullName evidence="1">Str. FM013</fullName>
    </submittedName>
</protein>
<dbReference type="EMBL" id="HG793135">
    <property type="protein sequence ID" value="CRL19057.1"/>
    <property type="molecule type" value="Genomic_DNA"/>
</dbReference>